<dbReference type="PANTHER" id="PTHR43213">
    <property type="entry name" value="BIFUNCTIONAL DTTP/UTP PYROPHOSPHATASE/METHYLTRANSFERASE PROTEIN-RELATED"/>
    <property type="match status" value="1"/>
</dbReference>
<organism evidence="5 6">
    <name type="scientific">Acidiphilium iwatense</name>
    <dbReference type="NCBI Taxonomy" id="768198"/>
    <lineage>
        <taxon>Bacteria</taxon>
        <taxon>Pseudomonadati</taxon>
        <taxon>Pseudomonadota</taxon>
        <taxon>Alphaproteobacteria</taxon>
        <taxon>Acetobacterales</taxon>
        <taxon>Acidocellaceae</taxon>
        <taxon>Acidiphilium</taxon>
    </lineage>
</organism>
<dbReference type="PANTHER" id="PTHR43213:SF5">
    <property type="entry name" value="BIFUNCTIONAL DTTP_UTP PYROPHOSPHATASE_METHYLTRANSFERASE PROTEIN-RELATED"/>
    <property type="match status" value="1"/>
</dbReference>
<comment type="subcellular location">
    <subcellularLocation>
        <location evidence="4">Cytoplasm</location>
    </subcellularLocation>
</comment>
<comment type="cofactor">
    <cofactor evidence="1 4">
        <name>a divalent metal cation</name>
        <dbReference type="ChEBI" id="CHEBI:60240"/>
    </cofactor>
</comment>
<comment type="catalytic activity">
    <reaction evidence="4">
        <text>a 2'-deoxyribonucleoside 5'-triphosphate + H2O = a 2'-deoxyribonucleoside 5'-phosphate + diphosphate + H(+)</text>
        <dbReference type="Rhea" id="RHEA:44644"/>
        <dbReference type="ChEBI" id="CHEBI:15377"/>
        <dbReference type="ChEBI" id="CHEBI:15378"/>
        <dbReference type="ChEBI" id="CHEBI:33019"/>
        <dbReference type="ChEBI" id="CHEBI:61560"/>
        <dbReference type="ChEBI" id="CHEBI:65317"/>
        <dbReference type="EC" id="3.6.1.9"/>
    </reaction>
</comment>
<dbReference type="InterPro" id="IPR003697">
    <property type="entry name" value="Maf-like"/>
</dbReference>
<evidence type="ECO:0000256" key="2">
    <source>
        <dbReference type="ARBA" id="ARBA00022801"/>
    </source>
</evidence>
<keyword evidence="4" id="KW-0963">Cytoplasm</keyword>
<dbReference type="PIRSF" id="PIRSF006305">
    <property type="entry name" value="Maf"/>
    <property type="match status" value="1"/>
</dbReference>
<keyword evidence="2 4" id="KW-0378">Hydrolase</keyword>
<name>A0ABS9DT77_9PROT</name>
<proteinExistence type="inferred from homology"/>
<dbReference type="HAMAP" id="MF_00528">
    <property type="entry name" value="Maf"/>
    <property type="match status" value="1"/>
</dbReference>
<dbReference type="Gene3D" id="3.90.950.10">
    <property type="match status" value="1"/>
</dbReference>
<keyword evidence="6" id="KW-1185">Reference proteome</keyword>
<protein>
    <recommendedName>
        <fullName evidence="4">Nucleoside triphosphate pyrophosphatase</fullName>
        <ecNumber evidence="4">3.6.1.9</ecNumber>
    </recommendedName>
    <alternativeName>
        <fullName evidence="4">Nucleotide pyrophosphatase</fullName>
        <shortName evidence="4">Nucleotide PPase</shortName>
    </alternativeName>
</protein>
<dbReference type="SUPFAM" id="SSF52972">
    <property type="entry name" value="ITPase-like"/>
    <property type="match status" value="1"/>
</dbReference>
<keyword evidence="3 4" id="KW-0546">Nucleotide metabolism</keyword>
<dbReference type="EMBL" id="JAKGBZ010000005">
    <property type="protein sequence ID" value="MCF3945902.1"/>
    <property type="molecule type" value="Genomic_DNA"/>
</dbReference>
<evidence type="ECO:0000313" key="6">
    <source>
        <dbReference type="Proteomes" id="UP001521209"/>
    </source>
</evidence>
<sequence length="183" mass="19842">MLLRAGVPIETAPAMIDEAGMKESAKADRLKAGELALMLAETKASRMSARRPEALVIGADQVLDCEGEWFDKPRDVAQAGAHIHRLRGRSHRLETAVVCMRGGAVIWHHAEAPRLSMRAVSDAFIADYLASEGEALLGSVGAYRLEGLGIQLFDRIEGDFFTILGLPLLPLLGFLRQAGEIQP</sequence>
<dbReference type="EC" id="3.6.1.9" evidence="4"/>
<accession>A0ABS9DT77</accession>
<dbReference type="Pfam" id="PF02545">
    <property type="entry name" value="Maf"/>
    <property type="match status" value="1"/>
</dbReference>
<dbReference type="InterPro" id="IPR029001">
    <property type="entry name" value="ITPase-like_fam"/>
</dbReference>
<evidence type="ECO:0000256" key="4">
    <source>
        <dbReference type="HAMAP-Rule" id="MF_00528"/>
    </source>
</evidence>
<gene>
    <name evidence="5" type="ORF">L2A60_04280</name>
</gene>
<evidence type="ECO:0000256" key="1">
    <source>
        <dbReference type="ARBA" id="ARBA00001968"/>
    </source>
</evidence>
<comment type="caution">
    <text evidence="4">Lacks conserved residue(s) required for the propagation of feature annotation.</text>
</comment>
<evidence type="ECO:0000256" key="3">
    <source>
        <dbReference type="ARBA" id="ARBA00023080"/>
    </source>
</evidence>
<feature type="active site" description="Proton acceptor" evidence="4">
    <location>
        <position position="60"/>
    </location>
</feature>
<comment type="function">
    <text evidence="4">Nucleoside triphosphate pyrophosphatase. May have a dual role in cell division arrest and in preventing the incorporation of modified nucleotides into cellular nucleic acids.</text>
</comment>
<reference evidence="5 6" key="1">
    <citation type="submission" date="2022-01" db="EMBL/GenBank/DDBJ databases">
        <authorList>
            <person name="Won M."/>
            <person name="Kim S.-J."/>
            <person name="Kwon S.-W."/>
        </authorList>
    </citation>
    <scope>NUCLEOTIDE SEQUENCE [LARGE SCALE GENOMIC DNA]</scope>
    <source>
        <strain evidence="5 6">KCTC 23505</strain>
    </source>
</reference>
<comment type="similarity">
    <text evidence="4">Belongs to the Maf family.</text>
</comment>
<comment type="catalytic activity">
    <reaction evidence="4">
        <text>a ribonucleoside 5'-triphosphate + H2O = a ribonucleoside 5'-phosphate + diphosphate + H(+)</text>
        <dbReference type="Rhea" id="RHEA:23996"/>
        <dbReference type="ChEBI" id="CHEBI:15377"/>
        <dbReference type="ChEBI" id="CHEBI:15378"/>
        <dbReference type="ChEBI" id="CHEBI:33019"/>
        <dbReference type="ChEBI" id="CHEBI:58043"/>
        <dbReference type="ChEBI" id="CHEBI:61557"/>
        <dbReference type="EC" id="3.6.1.9"/>
    </reaction>
</comment>
<comment type="caution">
    <text evidence="5">The sequence shown here is derived from an EMBL/GenBank/DDBJ whole genome shotgun (WGS) entry which is preliminary data.</text>
</comment>
<evidence type="ECO:0000313" key="5">
    <source>
        <dbReference type="EMBL" id="MCF3945902.1"/>
    </source>
</evidence>
<dbReference type="Proteomes" id="UP001521209">
    <property type="component" value="Unassembled WGS sequence"/>
</dbReference>